<sequence length="227" mass="26143">MPNHVTNKIEITSANAQEALNFMKGSDREFDFNQIIPMPESLNIQSGTVTDAALAYCLTDGLTKPVTADQIEKYYKEEFFSSKAEQVERAIESAKRCLDQGHETKEQLLEIGKKVISNVETHNCHTWYEWSPQNWGTKWNAYDITVSENQVEFDTAWNSPVPVLEAWIAKFNLTCTVKAFDEGHNFWFIKTYENGILKEFRDSVKEDCDALCKELKCYDPSELEEDE</sequence>
<evidence type="ECO:0000313" key="3">
    <source>
        <dbReference type="Proteomes" id="UP000182827"/>
    </source>
</evidence>
<organism evidence="2 3">
    <name type="scientific">Acinetobacter bohemicus</name>
    <dbReference type="NCBI Taxonomy" id="1435036"/>
    <lineage>
        <taxon>Bacteria</taxon>
        <taxon>Pseudomonadati</taxon>
        <taxon>Pseudomonadota</taxon>
        <taxon>Gammaproteobacteria</taxon>
        <taxon>Moraxellales</taxon>
        <taxon>Moraxellaceae</taxon>
        <taxon>Acinetobacter</taxon>
    </lineage>
</organism>
<evidence type="ECO:0000259" key="1">
    <source>
        <dbReference type="Pfam" id="PF18406"/>
    </source>
</evidence>
<name>A0A1I6UB85_9GAMM</name>
<proteinExistence type="predicted"/>
<evidence type="ECO:0000313" key="2">
    <source>
        <dbReference type="EMBL" id="SFS98537.1"/>
    </source>
</evidence>
<reference evidence="3" key="1">
    <citation type="submission" date="2016-10" db="EMBL/GenBank/DDBJ databases">
        <authorList>
            <person name="Varghese N."/>
            <person name="Submissions S."/>
        </authorList>
    </citation>
    <scope>NUCLEOTIDE SEQUENCE [LARGE SCALE GENOMIC DNA]</scope>
    <source>
        <strain evidence="3">ANC 5076</strain>
    </source>
</reference>
<dbReference type="AlphaFoldDB" id="A0A1I6UB85"/>
<dbReference type="InterPro" id="IPR041329">
    <property type="entry name" value="YubB_C"/>
</dbReference>
<protein>
    <recommendedName>
        <fullName evidence="1">YubB ferredoxin-like domain-containing protein</fullName>
    </recommendedName>
</protein>
<dbReference type="Proteomes" id="UP000182827">
    <property type="component" value="Unassembled WGS sequence"/>
</dbReference>
<gene>
    <name evidence="2" type="ORF">SAMN05444586_101550</name>
</gene>
<feature type="domain" description="YubB ferredoxin-like" evidence="1">
    <location>
        <begin position="135"/>
        <end position="196"/>
    </location>
</feature>
<accession>A0A1I6UB85</accession>
<dbReference type="Pfam" id="PF18406">
    <property type="entry name" value="DUF1281_C"/>
    <property type="match status" value="1"/>
</dbReference>
<dbReference type="RefSeq" id="WP_074946462.1">
    <property type="nucleotide sequence ID" value="NZ_FOZU01000015.1"/>
</dbReference>
<keyword evidence="3" id="KW-1185">Reference proteome</keyword>
<dbReference type="EMBL" id="FOZU01000015">
    <property type="protein sequence ID" value="SFS98537.1"/>
    <property type="molecule type" value="Genomic_DNA"/>
</dbReference>